<dbReference type="InterPro" id="IPR007569">
    <property type="entry name" value="DUF559"/>
</dbReference>
<accession>A0ABS5D3J1</accession>
<sequence length="149" mass="17482">MSYCIECGCTISQNVFDYSVNYLGHPLCINHQQWLNAIYNNSSTTRQAIELYFALRRRGVPAELEKWDGSKTIDIAVTQAMVNIEVDGQHHNYNHQQALSDLKRTFYSFQKGFLTLRILNSLVEWSIEETADYITEFLIENKNRKYNRF</sequence>
<gene>
    <name evidence="2" type="ORF">KBJ98_07695</name>
</gene>
<dbReference type="Gene3D" id="3.40.960.10">
    <property type="entry name" value="VSR Endonuclease"/>
    <property type="match status" value="1"/>
</dbReference>
<proteinExistence type="predicted"/>
<dbReference type="RefSeq" id="WP_210789202.1">
    <property type="nucleotide sequence ID" value="NZ_JAGPXB010000005.1"/>
</dbReference>
<evidence type="ECO:0000313" key="2">
    <source>
        <dbReference type="EMBL" id="MBQ0908580.1"/>
    </source>
</evidence>
<reference evidence="2 3" key="1">
    <citation type="submission" date="2021-04" db="EMBL/GenBank/DDBJ databases">
        <title>Description of novel Flavobacterium sp. F-328.</title>
        <authorList>
            <person name="Saticioglu I.B."/>
        </authorList>
    </citation>
    <scope>NUCLEOTIDE SEQUENCE [LARGE SCALE GENOMIC DNA]</scope>
    <source>
        <strain evidence="2 3">F-328</strain>
    </source>
</reference>
<evidence type="ECO:0000259" key="1">
    <source>
        <dbReference type="Pfam" id="PF04480"/>
    </source>
</evidence>
<evidence type="ECO:0000313" key="3">
    <source>
        <dbReference type="Proteomes" id="UP000679008"/>
    </source>
</evidence>
<comment type="caution">
    <text evidence="2">The sequence shown here is derived from an EMBL/GenBank/DDBJ whole genome shotgun (WGS) entry which is preliminary data.</text>
</comment>
<keyword evidence="3" id="KW-1185">Reference proteome</keyword>
<name>A0ABS5D3J1_9FLAO</name>
<dbReference type="Pfam" id="PF04480">
    <property type="entry name" value="DUF559"/>
    <property type="match status" value="1"/>
</dbReference>
<dbReference type="Proteomes" id="UP000679008">
    <property type="component" value="Unassembled WGS sequence"/>
</dbReference>
<protein>
    <submittedName>
        <fullName evidence="2">DUF559 domain-containing protein</fullName>
    </submittedName>
</protein>
<organism evidence="2 3">
    <name type="scientific">Flavobacterium erciyesense</name>
    <dbReference type="NCBI Taxonomy" id="2825842"/>
    <lineage>
        <taxon>Bacteria</taxon>
        <taxon>Pseudomonadati</taxon>
        <taxon>Bacteroidota</taxon>
        <taxon>Flavobacteriia</taxon>
        <taxon>Flavobacteriales</taxon>
        <taxon>Flavobacteriaceae</taxon>
        <taxon>Flavobacterium</taxon>
    </lineage>
</organism>
<dbReference type="EMBL" id="JAGPXB010000005">
    <property type="protein sequence ID" value="MBQ0908580.1"/>
    <property type="molecule type" value="Genomic_DNA"/>
</dbReference>
<feature type="domain" description="DUF559" evidence="1">
    <location>
        <begin position="70"/>
        <end position="138"/>
    </location>
</feature>